<feature type="compositionally biased region" description="Polar residues" evidence="1">
    <location>
        <begin position="149"/>
        <end position="159"/>
    </location>
</feature>
<feature type="compositionally biased region" description="Polar residues" evidence="1">
    <location>
        <begin position="205"/>
        <end position="222"/>
    </location>
</feature>
<organism evidence="4 5">
    <name type="scientific">Paraphaeosphaeria minitans</name>
    <dbReference type="NCBI Taxonomy" id="565426"/>
    <lineage>
        <taxon>Eukaryota</taxon>
        <taxon>Fungi</taxon>
        <taxon>Dikarya</taxon>
        <taxon>Ascomycota</taxon>
        <taxon>Pezizomycotina</taxon>
        <taxon>Dothideomycetes</taxon>
        <taxon>Pleosporomycetidae</taxon>
        <taxon>Pleosporales</taxon>
        <taxon>Massarineae</taxon>
        <taxon>Didymosphaeriaceae</taxon>
        <taxon>Paraphaeosphaeria</taxon>
    </lineage>
</organism>
<evidence type="ECO:0000256" key="1">
    <source>
        <dbReference type="SAM" id="MobiDB-lite"/>
    </source>
</evidence>
<feature type="signal peptide" evidence="3">
    <location>
        <begin position="1"/>
        <end position="22"/>
    </location>
</feature>
<gene>
    <name evidence="4" type="ORF">PMIN01_11681</name>
</gene>
<feature type="chain" id="PRO_5040292674" description="Mid2 domain-containing protein" evidence="3">
    <location>
        <begin position="23"/>
        <end position="368"/>
    </location>
</feature>
<evidence type="ECO:0000256" key="3">
    <source>
        <dbReference type="SAM" id="SignalP"/>
    </source>
</evidence>
<evidence type="ECO:0008006" key="6">
    <source>
        <dbReference type="Google" id="ProtNLM"/>
    </source>
</evidence>
<keyword evidence="5" id="KW-1185">Reference proteome</keyword>
<dbReference type="Proteomes" id="UP000756921">
    <property type="component" value="Unassembled WGS sequence"/>
</dbReference>
<feature type="region of interest" description="Disordered" evidence="1">
    <location>
        <begin position="140"/>
        <end position="254"/>
    </location>
</feature>
<feature type="compositionally biased region" description="Basic and acidic residues" evidence="1">
    <location>
        <begin position="345"/>
        <end position="355"/>
    </location>
</feature>
<proteinExistence type="predicted"/>
<dbReference type="OrthoDB" id="3776364at2759"/>
<keyword evidence="3" id="KW-0732">Signal</keyword>
<feature type="compositionally biased region" description="Low complexity" evidence="1">
    <location>
        <begin position="191"/>
        <end position="203"/>
    </location>
</feature>
<evidence type="ECO:0000313" key="5">
    <source>
        <dbReference type="Proteomes" id="UP000756921"/>
    </source>
</evidence>
<accession>A0A9P6G8E8</accession>
<protein>
    <recommendedName>
        <fullName evidence="6">Mid2 domain-containing protein</fullName>
    </recommendedName>
</protein>
<feature type="region of interest" description="Disordered" evidence="1">
    <location>
        <begin position="343"/>
        <end position="368"/>
    </location>
</feature>
<dbReference type="EMBL" id="WJXW01000014">
    <property type="protein sequence ID" value="KAF9730812.1"/>
    <property type="molecule type" value="Genomic_DNA"/>
</dbReference>
<feature type="compositionally biased region" description="Low complexity" evidence="1">
    <location>
        <begin position="231"/>
        <end position="254"/>
    </location>
</feature>
<dbReference type="AlphaFoldDB" id="A0A9P6G8E8"/>
<evidence type="ECO:0000256" key="2">
    <source>
        <dbReference type="SAM" id="Phobius"/>
    </source>
</evidence>
<evidence type="ECO:0000313" key="4">
    <source>
        <dbReference type="EMBL" id="KAF9730812.1"/>
    </source>
</evidence>
<feature type="transmembrane region" description="Helical" evidence="2">
    <location>
        <begin position="263"/>
        <end position="288"/>
    </location>
</feature>
<keyword evidence="2" id="KW-0472">Membrane</keyword>
<comment type="caution">
    <text evidence="4">The sequence shown here is derived from an EMBL/GenBank/DDBJ whole genome shotgun (WGS) entry which is preliminary data.</text>
</comment>
<name>A0A9P6G8E8_9PLEO</name>
<keyword evidence="2" id="KW-0812">Transmembrane</keyword>
<reference evidence="4" key="1">
    <citation type="journal article" date="2020" name="Mol. Plant Microbe Interact.">
        <title>Genome Sequence of the Biocontrol Agent Coniothyrium minitans strain Conio (IMI 134523).</title>
        <authorList>
            <person name="Patel D."/>
            <person name="Shittu T.A."/>
            <person name="Baroncelli R."/>
            <person name="Muthumeenakshi S."/>
            <person name="Osborne T.H."/>
            <person name="Janganan T.K."/>
            <person name="Sreenivasaprasad S."/>
        </authorList>
    </citation>
    <scope>NUCLEOTIDE SEQUENCE</scope>
    <source>
        <strain evidence="4">Conio</strain>
    </source>
</reference>
<sequence>MVPAWSSAALVAFLHLVAGAVGESCYYPDGSADSGHFACSTGGTSACCAKGFECLSNGLCNDDRYANYTRVLRGGCTDKGWGDGCPQTCTSLWPQGDEVVYVCSNGKFCCGQSKACCDDSDAELFDFGNPQIIAIAGQTQATGAPQGGNEQTAASSQPTKAGEQNAPSQTQSQQQDGAASTLEASSTGSLDAPPDTPTTTRTDTSGENTAKTEATQEPQSDATGAAALTNTASSVAGPGSGPAATTAADTHAATAPQKNNHTVAIAAGVGAGAGVLVVLAALAGCWHIRRRRQRRSLRSRSVFEIGESKTPAVEVADGNGGAGEKGRDGKRVFELDGHAMGVELPSRHEVEEMHGESAGNKKWPDEFK</sequence>
<feature type="compositionally biased region" description="Low complexity" evidence="1">
    <location>
        <begin position="164"/>
        <end position="180"/>
    </location>
</feature>
<keyword evidence="2" id="KW-1133">Transmembrane helix</keyword>